<proteinExistence type="predicted"/>
<dbReference type="AlphaFoldDB" id="A0A9P8YFH7"/>
<keyword evidence="2" id="KW-1185">Reference proteome</keyword>
<dbReference type="RefSeq" id="XP_046017093.1">
    <property type="nucleotide sequence ID" value="XM_046152857.1"/>
</dbReference>
<evidence type="ECO:0000313" key="2">
    <source>
        <dbReference type="Proteomes" id="UP000756346"/>
    </source>
</evidence>
<sequence length="59" mass="7098">MPCQGALNPTYWMRKASLCSRLNELRKVVFPKDRPWEREDEKLYSRMIETLLAWPTGRE</sequence>
<accession>A0A9P8YFH7</accession>
<dbReference type="Proteomes" id="UP000756346">
    <property type="component" value="Unassembled WGS sequence"/>
</dbReference>
<evidence type="ECO:0000313" key="1">
    <source>
        <dbReference type="EMBL" id="KAH7037972.1"/>
    </source>
</evidence>
<gene>
    <name evidence="1" type="ORF">B0I36DRAFT_315190</name>
</gene>
<comment type="caution">
    <text evidence="1">The sequence shown here is derived from an EMBL/GenBank/DDBJ whole genome shotgun (WGS) entry which is preliminary data.</text>
</comment>
<dbReference type="EMBL" id="JAGTJQ010000002">
    <property type="protein sequence ID" value="KAH7037972.1"/>
    <property type="molecule type" value="Genomic_DNA"/>
</dbReference>
<organism evidence="1 2">
    <name type="scientific">Microdochium trichocladiopsis</name>
    <dbReference type="NCBI Taxonomy" id="1682393"/>
    <lineage>
        <taxon>Eukaryota</taxon>
        <taxon>Fungi</taxon>
        <taxon>Dikarya</taxon>
        <taxon>Ascomycota</taxon>
        <taxon>Pezizomycotina</taxon>
        <taxon>Sordariomycetes</taxon>
        <taxon>Xylariomycetidae</taxon>
        <taxon>Xylariales</taxon>
        <taxon>Microdochiaceae</taxon>
        <taxon>Microdochium</taxon>
    </lineage>
</organism>
<protein>
    <submittedName>
        <fullName evidence="1">Uncharacterized protein</fullName>
    </submittedName>
</protein>
<dbReference type="GeneID" id="70182403"/>
<name>A0A9P8YFH7_9PEZI</name>
<reference evidence="1" key="1">
    <citation type="journal article" date="2021" name="Nat. Commun.">
        <title>Genetic determinants of endophytism in the Arabidopsis root mycobiome.</title>
        <authorList>
            <person name="Mesny F."/>
            <person name="Miyauchi S."/>
            <person name="Thiergart T."/>
            <person name="Pickel B."/>
            <person name="Atanasova L."/>
            <person name="Karlsson M."/>
            <person name="Huettel B."/>
            <person name="Barry K.W."/>
            <person name="Haridas S."/>
            <person name="Chen C."/>
            <person name="Bauer D."/>
            <person name="Andreopoulos W."/>
            <person name="Pangilinan J."/>
            <person name="LaButti K."/>
            <person name="Riley R."/>
            <person name="Lipzen A."/>
            <person name="Clum A."/>
            <person name="Drula E."/>
            <person name="Henrissat B."/>
            <person name="Kohler A."/>
            <person name="Grigoriev I.V."/>
            <person name="Martin F.M."/>
            <person name="Hacquard S."/>
        </authorList>
    </citation>
    <scope>NUCLEOTIDE SEQUENCE</scope>
    <source>
        <strain evidence="1">MPI-CAGE-CH-0230</strain>
    </source>
</reference>